<dbReference type="SUPFAM" id="SSF49899">
    <property type="entry name" value="Concanavalin A-like lectins/glucanases"/>
    <property type="match status" value="1"/>
</dbReference>
<evidence type="ECO:0000256" key="4">
    <source>
        <dbReference type="ARBA" id="ARBA00022989"/>
    </source>
</evidence>
<dbReference type="AlphaFoldDB" id="A0A1V9YQI9"/>
<protein>
    <submittedName>
        <fullName evidence="10">Lectin</fullName>
    </submittedName>
</protein>
<dbReference type="GO" id="GO:0005789">
    <property type="term" value="C:endoplasmic reticulum membrane"/>
    <property type="evidence" value="ECO:0007669"/>
    <property type="project" value="TreeGrafter"/>
</dbReference>
<evidence type="ECO:0000259" key="9">
    <source>
        <dbReference type="PROSITE" id="PS51328"/>
    </source>
</evidence>
<proteinExistence type="predicted"/>
<keyword evidence="4 7" id="KW-1133">Transmembrane helix</keyword>
<evidence type="ECO:0000256" key="7">
    <source>
        <dbReference type="SAM" id="Phobius"/>
    </source>
</evidence>
<dbReference type="PANTHER" id="PTHR12223:SF28">
    <property type="entry name" value="LECTIN, MANNOSE BINDING 1 LIKE"/>
    <property type="match status" value="1"/>
</dbReference>
<dbReference type="InterPro" id="IPR051136">
    <property type="entry name" value="Intracellular_Lectin-GPT"/>
</dbReference>
<evidence type="ECO:0000256" key="6">
    <source>
        <dbReference type="SAM" id="Coils"/>
    </source>
</evidence>
<keyword evidence="6" id="KW-0175">Coiled coil</keyword>
<feature type="coiled-coil region" evidence="6">
    <location>
        <begin position="300"/>
        <end position="334"/>
    </location>
</feature>
<evidence type="ECO:0000313" key="11">
    <source>
        <dbReference type="Proteomes" id="UP000243579"/>
    </source>
</evidence>
<evidence type="ECO:0000256" key="2">
    <source>
        <dbReference type="ARBA" id="ARBA00022692"/>
    </source>
</evidence>
<dbReference type="GO" id="GO:0006888">
    <property type="term" value="P:endoplasmic reticulum to Golgi vesicle-mediated transport"/>
    <property type="evidence" value="ECO:0007669"/>
    <property type="project" value="TreeGrafter"/>
</dbReference>
<dbReference type="GO" id="GO:0030134">
    <property type="term" value="C:COPII-coated ER to Golgi transport vesicle"/>
    <property type="evidence" value="ECO:0007669"/>
    <property type="project" value="TreeGrafter"/>
</dbReference>
<sequence length="412" mass="45889">MKSVASVLLVLMGVAYGALLGRMSFEKPFDQINAEGVREVSDDFSFGGHAQVNRHFVRLTTDRQSKRGYIWSKNALGQLTRPEFSMILTFRISGQGERWYGDGIGLWVTTEPRHVDGINHGFTDKFTGFGVVVDTFVNTEAKGGHKDVLFLTNDGTKDVDDLLFSSDKNGCDAKGLRYHERHAGFSASLSMSRMKVTFSNNRVTIQLDPSNAGIWSPPCYAGVVNLPSNWYTQATIGVTASTGSLADTHDVIGLQVYDTFEDEEIAAKDAKIFEDRLPAQSLDTLEDLAQVNTVKVKRLQKQYSRMIEDFEHEFAALKEETANTIAKLRKQEEDDSKRITELEAWVNGRVNEKVDSKVKEIEAVVDTKLDQKLSNAGSSGWKLPFVLLLAILGAAAAFGYKKYQELRKSHLL</sequence>
<evidence type="ECO:0000313" key="10">
    <source>
        <dbReference type="EMBL" id="OQR87920.1"/>
    </source>
</evidence>
<keyword evidence="2 7" id="KW-0812">Transmembrane</keyword>
<dbReference type="Gene3D" id="2.60.120.200">
    <property type="match status" value="1"/>
</dbReference>
<dbReference type="Proteomes" id="UP000243579">
    <property type="component" value="Unassembled WGS sequence"/>
</dbReference>
<dbReference type="OrthoDB" id="270293at2759"/>
<dbReference type="EMBL" id="JNBR01001420">
    <property type="protein sequence ID" value="OQR87920.1"/>
    <property type="molecule type" value="Genomic_DNA"/>
</dbReference>
<gene>
    <name evidence="10" type="ORF">ACHHYP_07893</name>
</gene>
<evidence type="ECO:0000256" key="1">
    <source>
        <dbReference type="ARBA" id="ARBA00004479"/>
    </source>
</evidence>
<dbReference type="Pfam" id="PF03388">
    <property type="entry name" value="Lectin_leg-like"/>
    <property type="match status" value="1"/>
</dbReference>
<feature type="chain" id="PRO_5012076893" evidence="8">
    <location>
        <begin position="18"/>
        <end position="412"/>
    </location>
</feature>
<dbReference type="PANTHER" id="PTHR12223">
    <property type="entry name" value="VESICULAR MANNOSE-BINDING LECTIN"/>
    <property type="match status" value="1"/>
</dbReference>
<dbReference type="GO" id="GO:0005793">
    <property type="term" value="C:endoplasmic reticulum-Golgi intermediate compartment"/>
    <property type="evidence" value="ECO:0007669"/>
    <property type="project" value="TreeGrafter"/>
</dbReference>
<feature type="signal peptide" evidence="8">
    <location>
        <begin position="1"/>
        <end position="17"/>
    </location>
</feature>
<organism evidence="10 11">
    <name type="scientific">Achlya hypogyna</name>
    <name type="common">Oomycete</name>
    <name type="synonym">Protoachlya hypogyna</name>
    <dbReference type="NCBI Taxonomy" id="1202772"/>
    <lineage>
        <taxon>Eukaryota</taxon>
        <taxon>Sar</taxon>
        <taxon>Stramenopiles</taxon>
        <taxon>Oomycota</taxon>
        <taxon>Saprolegniomycetes</taxon>
        <taxon>Saprolegniales</taxon>
        <taxon>Achlyaceae</taxon>
        <taxon>Achlya</taxon>
    </lineage>
</organism>
<dbReference type="GO" id="GO:0000139">
    <property type="term" value="C:Golgi membrane"/>
    <property type="evidence" value="ECO:0007669"/>
    <property type="project" value="TreeGrafter"/>
</dbReference>
<comment type="caution">
    <text evidence="10">The sequence shown here is derived from an EMBL/GenBank/DDBJ whole genome shotgun (WGS) entry which is preliminary data.</text>
</comment>
<evidence type="ECO:0000256" key="5">
    <source>
        <dbReference type="ARBA" id="ARBA00023136"/>
    </source>
</evidence>
<keyword evidence="5 7" id="KW-0472">Membrane</keyword>
<dbReference type="STRING" id="1202772.A0A1V9YQI9"/>
<dbReference type="InterPro" id="IPR013320">
    <property type="entry name" value="ConA-like_dom_sf"/>
</dbReference>
<accession>A0A1V9YQI9</accession>
<dbReference type="GO" id="GO:0005537">
    <property type="term" value="F:D-mannose binding"/>
    <property type="evidence" value="ECO:0007669"/>
    <property type="project" value="TreeGrafter"/>
</dbReference>
<evidence type="ECO:0000256" key="3">
    <source>
        <dbReference type="ARBA" id="ARBA00022729"/>
    </source>
</evidence>
<dbReference type="PROSITE" id="PS51328">
    <property type="entry name" value="L_LECTIN_LIKE"/>
    <property type="match status" value="1"/>
</dbReference>
<feature type="transmembrane region" description="Helical" evidence="7">
    <location>
        <begin position="381"/>
        <end position="400"/>
    </location>
</feature>
<dbReference type="CDD" id="cd07308">
    <property type="entry name" value="lectin_leg-like"/>
    <property type="match status" value="1"/>
</dbReference>
<dbReference type="InterPro" id="IPR005052">
    <property type="entry name" value="Lectin_leg"/>
</dbReference>
<reference evidence="10 11" key="1">
    <citation type="journal article" date="2014" name="Genome Biol. Evol.">
        <title>The secreted proteins of Achlya hypogyna and Thraustotheca clavata identify the ancestral oomycete secretome and reveal gene acquisitions by horizontal gene transfer.</title>
        <authorList>
            <person name="Misner I."/>
            <person name="Blouin N."/>
            <person name="Leonard G."/>
            <person name="Richards T.A."/>
            <person name="Lane C.E."/>
        </authorList>
    </citation>
    <scope>NUCLEOTIDE SEQUENCE [LARGE SCALE GENOMIC DNA]</scope>
    <source>
        <strain evidence="10 11">ATCC 48635</strain>
    </source>
</reference>
<name>A0A1V9YQI9_ACHHY</name>
<keyword evidence="3 8" id="KW-0732">Signal</keyword>
<keyword evidence="11" id="KW-1185">Reference proteome</keyword>
<feature type="domain" description="L-type lectin-like" evidence="9">
    <location>
        <begin position="17"/>
        <end position="259"/>
    </location>
</feature>
<comment type="subcellular location">
    <subcellularLocation>
        <location evidence="1">Membrane</location>
        <topology evidence="1">Single-pass type I membrane protein</topology>
    </subcellularLocation>
</comment>
<evidence type="ECO:0000256" key="8">
    <source>
        <dbReference type="SAM" id="SignalP"/>
    </source>
</evidence>